<feature type="transmembrane region" description="Helical" evidence="1">
    <location>
        <begin position="47"/>
        <end position="69"/>
    </location>
</feature>
<evidence type="ECO:0000313" key="4">
    <source>
        <dbReference type="Proteomes" id="UP001589646"/>
    </source>
</evidence>
<keyword evidence="1" id="KW-1133">Transmembrane helix</keyword>
<feature type="domain" description="Knr4/Smi1-like" evidence="2">
    <location>
        <begin position="213"/>
        <end position="312"/>
    </location>
</feature>
<dbReference type="EMBL" id="JBHMCE010000012">
    <property type="protein sequence ID" value="MFB9532090.1"/>
    <property type="molecule type" value="Genomic_DNA"/>
</dbReference>
<dbReference type="Gene3D" id="3.40.1580.10">
    <property type="entry name" value="SMI1/KNR4-like"/>
    <property type="match status" value="1"/>
</dbReference>
<dbReference type="InterPro" id="IPR018958">
    <property type="entry name" value="Knr4/Smi1-like_dom"/>
</dbReference>
<evidence type="ECO:0000256" key="1">
    <source>
        <dbReference type="SAM" id="Phobius"/>
    </source>
</evidence>
<accession>A0ABV5Q9D5</accession>
<dbReference type="Proteomes" id="UP001589646">
    <property type="component" value="Unassembled WGS sequence"/>
</dbReference>
<gene>
    <name evidence="3" type="ORF">ACFFRN_36260</name>
</gene>
<keyword evidence="1" id="KW-0812">Transmembrane</keyword>
<dbReference type="RefSeq" id="WP_379479186.1">
    <property type="nucleotide sequence ID" value="NZ_JBHMCE010000012.1"/>
</dbReference>
<dbReference type="SUPFAM" id="SSF160631">
    <property type="entry name" value="SMI1/KNR4-like"/>
    <property type="match status" value="1"/>
</dbReference>
<evidence type="ECO:0000259" key="2">
    <source>
        <dbReference type="SMART" id="SM00860"/>
    </source>
</evidence>
<keyword evidence="4" id="KW-1185">Reference proteome</keyword>
<dbReference type="SMART" id="SM00860">
    <property type="entry name" value="SMI1_KNR4"/>
    <property type="match status" value="1"/>
</dbReference>
<keyword evidence="1" id="KW-0472">Membrane</keyword>
<organism evidence="3 4">
    <name type="scientific">Nonomuraea roseola</name>
    <dbReference type="NCBI Taxonomy" id="46179"/>
    <lineage>
        <taxon>Bacteria</taxon>
        <taxon>Bacillati</taxon>
        <taxon>Actinomycetota</taxon>
        <taxon>Actinomycetes</taxon>
        <taxon>Streptosporangiales</taxon>
        <taxon>Streptosporangiaceae</taxon>
        <taxon>Nonomuraea</taxon>
    </lineage>
</organism>
<protein>
    <submittedName>
        <fullName evidence="3">SMI1/KNR4 family protein</fullName>
    </submittedName>
</protein>
<sequence>MVKLVRLALTAAILAAIAVRLRRRRTGVTREGQAGELLGRRRWPRRWPAAGMALVVIAGGSLALDAWVFGKPREQPRQWTPEATPGVIEPFSCADLDGTCKELVAIAREPLPPCPNGDAECFMSSVTKTEPYPGTRVEVETSPPPSRAEDLFEAMGERPADTPPDASCHAGRRAPAVWPGDPGVRRAVNRQWRRIEGWLAANAPKSRSRLGRPARAGTIAVAEAQMGLRFPDDLRASLLRHNGGFSLPGHDTSGVRSIRDTWRYLCRDDHDNGGDPREELWDGQMIPVGPDGSGGYLVMDSERGDLGETLEADSMYFTGEPWARSFHALLKATADALESGEPVDGHRPRVISGELVWEYVG</sequence>
<evidence type="ECO:0000313" key="3">
    <source>
        <dbReference type="EMBL" id="MFB9532090.1"/>
    </source>
</evidence>
<comment type="caution">
    <text evidence="3">The sequence shown here is derived from an EMBL/GenBank/DDBJ whole genome shotgun (WGS) entry which is preliminary data.</text>
</comment>
<name>A0ABV5Q9D5_9ACTN</name>
<reference evidence="3 4" key="1">
    <citation type="submission" date="2024-09" db="EMBL/GenBank/DDBJ databases">
        <authorList>
            <person name="Sun Q."/>
            <person name="Mori K."/>
        </authorList>
    </citation>
    <scope>NUCLEOTIDE SEQUENCE [LARGE SCALE GENOMIC DNA]</scope>
    <source>
        <strain evidence="3 4">JCM 3323</strain>
    </source>
</reference>
<proteinExistence type="predicted"/>
<dbReference type="Pfam" id="PF09346">
    <property type="entry name" value="SMI1_KNR4"/>
    <property type="match status" value="1"/>
</dbReference>
<dbReference type="InterPro" id="IPR037883">
    <property type="entry name" value="Knr4/Smi1-like_sf"/>
</dbReference>